<proteinExistence type="predicted"/>
<dbReference type="AlphaFoldDB" id="A0A2P2QWL4"/>
<organism evidence="2">
    <name type="scientific">Rhizophora mucronata</name>
    <name type="common">Asiatic mangrove</name>
    <dbReference type="NCBI Taxonomy" id="61149"/>
    <lineage>
        <taxon>Eukaryota</taxon>
        <taxon>Viridiplantae</taxon>
        <taxon>Streptophyta</taxon>
        <taxon>Embryophyta</taxon>
        <taxon>Tracheophyta</taxon>
        <taxon>Spermatophyta</taxon>
        <taxon>Magnoliopsida</taxon>
        <taxon>eudicotyledons</taxon>
        <taxon>Gunneridae</taxon>
        <taxon>Pentapetalae</taxon>
        <taxon>rosids</taxon>
        <taxon>fabids</taxon>
        <taxon>Malpighiales</taxon>
        <taxon>Rhizophoraceae</taxon>
        <taxon>Rhizophora</taxon>
    </lineage>
</organism>
<name>A0A2P2QWL4_RHIMU</name>
<evidence type="ECO:0000256" key="1">
    <source>
        <dbReference type="SAM" id="SignalP"/>
    </source>
</evidence>
<protein>
    <submittedName>
        <fullName evidence="2">Uncharacterized protein</fullName>
    </submittedName>
</protein>
<sequence>MCMHVLCSCSAMEVLSFLLCLGLMFQIVSARPTTDPTEADALNKIIDYWNLRGKLNITSDPCSQNAKWANQDSNPRVACDCGGNTCFITHL</sequence>
<accession>A0A2P2QWL4</accession>
<keyword evidence="1" id="KW-0732">Signal</keyword>
<feature type="chain" id="PRO_5015150826" evidence="1">
    <location>
        <begin position="31"/>
        <end position="91"/>
    </location>
</feature>
<dbReference type="EMBL" id="GGEC01090861">
    <property type="protein sequence ID" value="MBX71345.1"/>
    <property type="molecule type" value="Transcribed_RNA"/>
</dbReference>
<reference evidence="2" key="1">
    <citation type="submission" date="2018-02" db="EMBL/GenBank/DDBJ databases">
        <title>Rhizophora mucronata_Transcriptome.</title>
        <authorList>
            <person name="Meera S.P."/>
            <person name="Sreeshan A."/>
            <person name="Augustine A."/>
        </authorList>
    </citation>
    <scope>NUCLEOTIDE SEQUENCE</scope>
    <source>
        <tissue evidence="2">Leaf</tissue>
    </source>
</reference>
<evidence type="ECO:0000313" key="2">
    <source>
        <dbReference type="EMBL" id="MBX71345.1"/>
    </source>
</evidence>
<feature type="signal peptide" evidence="1">
    <location>
        <begin position="1"/>
        <end position="30"/>
    </location>
</feature>